<dbReference type="CDD" id="cd17766">
    <property type="entry name" value="futalosine_nucleosidase_MqnB"/>
    <property type="match status" value="1"/>
</dbReference>
<dbReference type="GO" id="GO:0008930">
    <property type="term" value="F:methylthioadenosine nucleosidase activity"/>
    <property type="evidence" value="ECO:0007669"/>
    <property type="project" value="TreeGrafter"/>
</dbReference>
<dbReference type="InterPro" id="IPR019963">
    <property type="entry name" value="FL_hydrolase_MqnB"/>
</dbReference>
<dbReference type="NCBIfam" id="TIGR03664">
    <property type="entry name" value="fut_nucase"/>
    <property type="match status" value="1"/>
</dbReference>
<dbReference type="GO" id="GO:0005829">
    <property type="term" value="C:cytosol"/>
    <property type="evidence" value="ECO:0007669"/>
    <property type="project" value="TreeGrafter"/>
</dbReference>
<dbReference type="PATRIC" id="fig|1392998.3.peg.2286"/>
<dbReference type="PANTHER" id="PTHR46832">
    <property type="entry name" value="5'-METHYLTHIOADENOSINE/S-ADENOSYLHOMOCYSTEINE NUCLEOSIDASE"/>
    <property type="match status" value="1"/>
</dbReference>
<evidence type="ECO:0000259" key="1">
    <source>
        <dbReference type="Pfam" id="PF01048"/>
    </source>
</evidence>
<evidence type="ECO:0000313" key="2">
    <source>
        <dbReference type="EMBL" id="KCZ71558.1"/>
    </source>
</evidence>
<comment type="caution">
    <text evidence="2">The sequence shown here is derived from an EMBL/GenBank/DDBJ whole genome shotgun (WGS) entry which is preliminary data.</text>
</comment>
<dbReference type="GO" id="GO:0019284">
    <property type="term" value="P:L-methionine salvage from S-adenosylmethionine"/>
    <property type="evidence" value="ECO:0007669"/>
    <property type="project" value="TreeGrafter"/>
</dbReference>
<dbReference type="EMBL" id="JMIY01000005">
    <property type="protein sequence ID" value="KCZ71558.1"/>
    <property type="molecule type" value="Genomic_DNA"/>
</dbReference>
<feature type="domain" description="Nucleoside phosphorylase" evidence="1">
    <location>
        <begin position="3"/>
        <end position="232"/>
    </location>
</feature>
<keyword evidence="2" id="KW-0326">Glycosidase</keyword>
<accession>A0A062V4N1</accession>
<dbReference type="RefSeq" id="WP_052368855.1">
    <property type="nucleotide sequence ID" value="NZ_JMIY01000005.1"/>
</dbReference>
<dbReference type="HAMAP" id="MF_00991">
    <property type="entry name" value="MqnB"/>
    <property type="match status" value="1"/>
</dbReference>
<keyword evidence="2" id="KW-0378">Hydrolase</keyword>
<gene>
    <name evidence="2" type="ORF">ANME2D_02293</name>
</gene>
<name>A0A062V4N1_9EURY</name>
<evidence type="ECO:0000313" key="3">
    <source>
        <dbReference type="Proteomes" id="UP000027153"/>
    </source>
</evidence>
<dbReference type="Pfam" id="PF01048">
    <property type="entry name" value="PNP_UDP_1"/>
    <property type="match status" value="1"/>
</dbReference>
<dbReference type="EC" id="3.2.2.26" evidence="2"/>
<dbReference type="GO" id="GO:0008782">
    <property type="term" value="F:adenosylhomocysteine nucleosidase activity"/>
    <property type="evidence" value="ECO:0007669"/>
    <property type="project" value="TreeGrafter"/>
</dbReference>
<sequence length="236" mass="26219">MNIALIAPTPVESKELRFEIRPEPKADFKVISKGELHGNSIIFTHCGVGKVNAAHSTTLVLENYDIELLVLFGIGGSYSYSGARTGDIVIAESENYGEEGILTKEGWRSMELTGFPLLKDEREYYNNFPVDQELAQFAIKVTRDAGFNVRSGNFVTVSQCSGTREIGEILKKRFNGICENMEGAAVAHICALYRTPMIEIRGISNIIEDRDLRKWNIEIAASNCNRAVIELVKGLK</sequence>
<dbReference type="GO" id="GO:0009116">
    <property type="term" value="P:nucleoside metabolic process"/>
    <property type="evidence" value="ECO:0007669"/>
    <property type="project" value="InterPro"/>
</dbReference>
<dbReference type="GO" id="GO:0009234">
    <property type="term" value="P:menaquinone biosynthetic process"/>
    <property type="evidence" value="ECO:0007669"/>
    <property type="project" value="InterPro"/>
</dbReference>
<keyword evidence="3" id="KW-1185">Reference proteome</keyword>
<dbReference type="Proteomes" id="UP000027153">
    <property type="component" value="Unassembled WGS sequence"/>
</dbReference>
<dbReference type="InterPro" id="IPR035994">
    <property type="entry name" value="Nucleoside_phosphorylase_sf"/>
</dbReference>
<dbReference type="InterPro" id="IPR000845">
    <property type="entry name" value="Nucleoside_phosphorylase_d"/>
</dbReference>
<proteinExistence type="inferred from homology"/>
<organism evidence="2 3">
    <name type="scientific">Candidatus Methanoperedens nitratireducens</name>
    <dbReference type="NCBI Taxonomy" id="1392998"/>
    <lineage>
        <taxon>Archaea</taxon>
        <taxon>Methanobacteriati</taxon>
        <taxon>Methanobacteriota</taxon>
        <taxon>Stenosarchaea group</taxon>
        <taxon>Methanomicrobia</taxon>
        <taxon>Methanosarcinales</taxon>
        <taxon>ANME-2 cluster</taxon>
        <taxon>Candidatus Methanoperedentaceae</taxon>
        <taxon>Candidatus Methanoperedens</taxon>
    </lineage>
</organism>
<dbReference type="AlphaFoldDB" id="A0A062V4N1"/>
<protein>
    <submittedName>
        <fullName evidence="2">Futalosine hydrolase</fullName>
        <ecNumber evidence="2">3.2.2.26</ecNumber>
    </submittedName>
</protein>
<dbReference type="SUPFAM" id="SSF53167">
    <property type="entry name" value="Purine and uridine phosphorylases"/>
    <property type="match status" value="1"/>
</dbReference>
<reference evidence="2 3" key="1">
    <citation type="journal article" date="2013" name="Nature">
        <title>Anaerobic oxidation of methane coupled to nitrate reduction in a novel archaeal lineage.</title>
        <authorList>
            <person name="Haroon M.F."/>
            <person name="Hu S."/>
            <person name="Shi Y."/>
            <person name="Imelfort M."/>
            <person name="Keller J."/>
            <person name="Hugenholtz P."/>
            <person name="Yuan Z."/>
            <person name="Tyson G.W."/>
        </authorList>
    </citation>
    <scope>NUCLEOTIDE SEQUENCE [LARGE SCALE GENOMIC DNA]</scope>
    <source>
        <strain evidence="2 3">ANME-2d</strain>
    </source>
</reference>
<dbReference type="Gene3D" id="3.40.50.1580">
    <property type="entry name" value="Nucleoside phosphorylase domain"/>
    <property type="match status" value="1"/>
</dbReference>
<dbReference type="PANTHER" id="PTHR46832:SF2">
    <property type="entry name" value="FUTALOSINE HYDROLASE"/>
    <property type="match status" value="1"/>
</dbReference>
<dbReference type="OrthoDB" id="146082at2157"/>